<feature type="domain" description="Polymerase/histidinol phosphatase N-terminal" evidence="10">
    <location>
        <begin position="6"/>
        <end position="73"/>
    </location>
</feature>
<dbReference type="FunFam" id="1.10.10.1600:FF:000001">
    <property type="entry name" value="DNA polymerase III subunit alpha"/>
    <property type="match status" value="1"/>
</dbReference>
<evidence type="ECO:0000256" key="1">
    <source>
        <dbReference type="ARBA" id="ARBA00004496"/>
    </source>
</evidence>
<dbReference type="InterPro" id="IPR004013">
    <property type="entry name" value="PHP_dom"/>
</dbReference>
<evidence type="ECO:0000256" key="6">
    <source>
        <dbReference type="ARBA" id="ARBA00022695"/>
    </source>
</evidence>
<evidence type="ECO:0000256" key="4">
    <source>
        <dbReference type="ARBA" id="ARBA00022490"/>
    </source>
</evidence>
<sequence>MSFSFVHLRVHSEYSLVDGLVKVKPLIKAVTEAGMPAVAITDQSNMCSLVKFYRAAMGGGIKPISGVDLWLTDAEDDSVLTRISLLAMNPKGYRNLTELVSRGYTEGQRNGVVTVRREWIAEASEGVIALSAAKEGEIGIALLSSSPERADELLAYWMGVFPDRFYLELQRTSRVNDEEHVHAAVALAARTGCPVVATNDVRFLKRADFEAHETRVCIGEGRALDDPRRVRQYSEEQYLKTSEEMAELFADIPEALENSVEIAKRCNIDVQLGTYFLPEFPIPDGLTIEEYFKKVSFEGLEERLKVILPPDTPDYETKRQVYIDRLNFELDIINQMGFPGYFLIVMDFIKWAKGNGVPVGPGRGSGAGSLVAYSLLITDLDPLAYDLLFERFLNPERISMPDFDVDFCMEGRDRVIDYVADAYGRNAVSQIITFGTMAAKAVVRDVARVQGKSYGLADKLSKMIPFEVGMTLTKAYEQEEILRDFLANDEEAQEIWDMALKLEGITRNVGKHAGGVVIAPTKLTDFAPLYCDESGGGLVTQFDKDDVEAAGLVKFDFLGLRTLTIIKWAMETIHRKQREEGATDEELVNIDLIPLDDAPTYSMLQKAETTAVFQLESRGMKELIKKLKPDCLEDMIALVALFRPGPLQSGMVDDFINRKHGREEVSYPHPNYQYAGLEPVLKPTYGIILYQEQVMQIAQVMAGYTLGGADMLRRAMGKKKPEEMAKQRGGFIEGCANNGIDADLAGNIFDLVEKFAGYGFNKSHSAAYGLVSYQTAWLKAHYPAPFMAAVLSADMHNTDKVVTLIEECRSMKLRIKAPDVNVSEFKFTVDDAGDVVYGLGAIKGVGEGPVETIVETRIAGGPFNDLFDFCARVDLKRINKRVMEALIRSGALDRLGPFFAEEVQAYQKQIDRNRAALMSAMEEAIASAEQTARSADSGHDDLFGDLLGPSTERDVYEPYRKVREWTFKERLRGEKETLGLYLTGHPIDEYEREIRRFARQRILDLKPSRDSQTIAGLVFDLRVMKNKRGDKVGFVTLDDRSARIEVSLFSEAYNAAQALLQKDAMLVVEGEVAVDDFSGGMRVRAKRVMSLEEARTGLLDSVRVNLNGTRHDAAALSRMAGLLQQYRGGCPVTIEYQRADAAALLRLGDEWHVEPADDLLQSLRDQLGKDSVSLHYR</sequence>
<evidence type="ECO:0000256" key="3">
    <source>
        <dbReference type="ARBA" id="ARBA00019114"/>
    </source>
</evidence>
<dbReference type="InterPro" id="IPR003141">
    <property type="entry name" value="Pol/His_phosphatase_N"/>
</dbReference>
<dbReference type="SUPFAM" id="SSF89550">
    <property type="entry name" value="PHP domain-like"/>
    <property type="match status" value="1"/>
</dbReference>
<dbReference type="InterPro" id="IPR049821">
    <property type="entry name" value="PolIIIA_DnaE1_PHP"/>
</dbReference>
<dbReference type="Pfam" id="PF20914">
    <property type="entry name" value="DNA_pol_IIIA_C"/>
    <property type="match status" value="1"/>
</dbReference>
<dbReference type="InterPro" id="IPR004365">
    <property type="entry name" value="NA-bd_OB_tRNA"/>
</dbReference>
<evidence type="ECO:0000256" key="5">
    <source>
        <dbReference type="ARBA" id="ARBA00022679"/>
    </source>
</evidence>
<dbReference type="InterPro" id="IPR048472">
    <property type="entry name" value="DNA_pol_IIIA_C"/>
</dbReference>
<dbReference type="InterPro" id="IPR029460">
    <property type="entry name" value="DNAPol_HHH"/>
</dbReference>
<protein>
    <recommendedName>
        <fullName evidence="3">DNA polymerase III subunit alpha</fullName>
        <ecNumber evidence="2">2.7.7.7</ecNumber>
    </recommendedName>
</protein>
<keyword evidence="5" id="KW-0808">Transferase</keyword>
<comment type="subcellular location">
    <subcellularLocation>
        <location evidence="1">Cytoplasm</location>
    </subcellularLocation>
</comment>
<keyword evidence="7" id="KW-0235">DNA replication</keyword>
<accession>A0A2P4EYU4</accession>
<dbReference type="GO" id="GO:0006260">
    <property type="term" value="P:DNA replication"/>
    <property type="evidence" value="ECO:0007669"/>
    <property type="project" value="UniProtKB-KW"/>
</dbReference>
<dbReference type="Pfam" id="PF02811">
    <property type="entry name" value="PHP"/>
    <property type="match status" value="1"/>
</dbReference>
<dbReference type="InterPro" id="IPR016195">
    <property type="entry name" value="Pol/histidinol_Pase-like"/>
</dbReference>
<evidence type="ECO:0000256" key="9">
    <source>
        <dbReference type="ARBA" id="ARBA00049244"/>
    </source>
</evidence>
<dbReference type="InterPro" id="IPR041931">
    <property type="entry name" value="DNA_pol3_alpha_thumb_dom"/>
</dbReference>
<dbReference type="FunFam" id="1.10.150.870:FF:000001">
    <property type="entry name" value="DNA polymerase III subunit alpha"/>
    <property type="match status" value="1"/>
</dbReference>
<reference evidence="11 12" key="1">
    <citation type="submission" date="2018-01" db="EMBL/GenBank/DDBJ databases">
        <title>Draft genome of the type strain Pseudomonas oceani DSM 100277 isolated from the deep water in Okinawa trough, northwestern Pacific Ocean.</title>
        <authorList>
            <person name="Gomila M."/>
            <person name="Mulet M."/>
            <person name="Garcia-Valdes E."/>
            <person name="Lalucat J."/>
        </authorList>
    </citation>
    <scope>NUCLEOTIDE SEQUENCE [LARGE SCALE GENOMIC DNA]</scope>
    <source>
        <strain evidence="11 12">DSM 100277</strain>
    </source>
</reference>
<evidence type="ECO:0000256" key="8">
    <source>
        <dbReference type="ARBA" id="ARBA00022932"/>
    </source>
</evidence>
<dbReference type="SMART" id="SM00481">
    <property type="entry name" value="POLIIIAc"/>
    <property type="match status" value="1"/>
</dbReference>
<comment type="catalytic activity">
    <reaction evidence="9">
        <text>DNA(n) + a 2'-deoxyribonucleoside 5'-triphosphate = DNA(n+1) + diphosphate</text>
        <dbReference type="Rhea" id="RHEA:22508"/>
        <dbReference type="Rhea" id="RHEA-COMP:17339"/>
        <dbReference type="Rhea" id="RHEA-COMP:17340"/>
        <dbReference type="ChEBI" id="CHEBI:33019"/>
        <dbReference type="ChEBI" id="CHEBI:61560"/>
        <dbReference type="ChEBI" id="CHEBI:173112"/>
        <dbReference type="EC" id="2.7.7.7"/>
    </reaction>
</comment>
<dbReference type="EMBL" id="PPSK01000002">
    <property type="protein sequence ID" value="POB05651.1"/>
    <property type="molecule type" value="Genomic_DNA"/>
</dbReference>
<dbReference type="Pfam" id="PF07733">
    <property type="entry name" value="DNA_pol3_alpha"/>
    <property type="match status" value="1"/>
</dbReference>
<dbReference type="Gene3D" id="1.10.150.870">
    <property type="match status" value="1"/>
</dbReference>
<dbReference type="InterPro" id="IPR012340">
    <property type="entry name" value="NA-bd_OB-fold"/>
</dbReference>
<organism evidence="11 12">
    <name type="scientific">Halopseudomonas oceani</name>
    <dbReference type="NCBI Taxonomy" id="1708783"/>
    <lineage>
        <taxon>Bacteria</taxon>
        <taxon>Pseudomonadati</taxon>
        <taxon>Pseudomonadota</taxon>
        <taxon>Gammaproteobacteria</taxon>
        <taxon>Pseudomonadales</taxon>
        <taxon>Pseudomonadaceae</taxon>
        <taxon>Halopseudomonas</taxon>
    </lineage>
</organism>
<dbReference type="InterPro" id="IPR011708">
    <property type="entry name" value="DNA_pol3_alpha_NTPase_dom"/>
</dbReference>
<dbReference type="Gene3D" id="2.40.50.140">
    <property type="entry name" value="Nucleic acid-binding proteins"/>
    <property type="match status" value="1"/>
</dbReference>
<dbReference type="PANTHER" id="PTHR32294">
    <property type="entry name" value="DNA POLYMERASE III SUBUNIT ALPHA"/>
    <property type="match status" value="1"/>
</dbReference>
<name>A0A2P4EYU4_9GAMM</name>
<dbReference type="CDD" id="cd04485">
    <property type="entry name" value="DnaE_OBF"/>
    <property type="match status" value="1"/>
</dbReference>
<dbReference type="GO" id="GO:0003676">
    <property type="term" value="F:nucleic acid binding"/>
    <property type="evidence" value="ECO:0007669"/>
    <property type="project" value="InterPro"/>
</dbReference>
<dbReference type="GO" id="GO:0005737">
    <property type="term" value="C:cytoplasm"/>
    <property type="evidence" value="ECO:0007669"/>
    <property type="project" value="UniProtKB-SubCell"/>
</dbReference>
<dbReference type="EC" id="2.7.7.7" evidence="2"/>
<evidence type="ECO:0000259" key="10">
    <source>
        <dbReference type="SMART" id="SM00481"/>
    </source>
</evidence>
<keyword evidence="8" id="KW-0239">DNA-directed DNA polymerase</keyword>
<evidence type="ECO:0000313" key="12">
    <source>
        <dbReference type="Proteomes" id="UP000243451"/>
    </source>
</evidence>
<dbReference type="Pfam" id="PF01336">
    <property type="entry name" value="tRNA_anti-codon"/>
    <property type="match status" value="1"/>
</dbReference>
<dbReference type="Gene3D" id="3.20.20.140">
    <property type="entry name" value="Metal-dependent hydrolases"/>
    <property type="match status" value="1"/>
</dbReference>
<gene>
    <name evidence="11" type="ORF">C1949_02885</name>
</gene>
<dbReference type="PANTHER" id="PTHR32294:SF0">
    <property type="entry name" value="DNA POLYMERASE III SUBUNIT ALPHA"/>
    <property type="match status" value="1"/>
</dbReference>
<dbReference type="CDD" id="cd07433">
    <property type="entry name" value="PHP_PolIIIA_DnaE1"/>
    <property type="match status" value="1"/>
</dbReference>
<evidence type="ECO:0000256" key="7">
    <source>
        <dbReference type="ARBA" id="ARBA00022705"/>
    </source>
</evidence>
<dbReference type="Pfam" id="PF14579">
    <property type="entry name" value="HHH_6"/>
    <property type="match status" value="1"/>
</dbReference>
<dbReference type="GO" id="GO:0008408">
    <property type="term" value="F:3'-5' exonuclease activity"/>
    <property type="evidence" value="ECO:0007669"/>
    <property type="project" value="InterPro"/>
</dbReference>
<keyword evidence="12" id="KW-1185">Reference proteome</keyword>
<dbReference type="InterPro" id="IPR040982">
    <property type="entry name" value="DNA_pol3_finger"/>
</dbReference>
<proteinExistence type="predicted"/>
<dbReference type="AlphaFoldDB" id="A0A2P4EYU4"/>
<dbReference type="OrthoDB" id="9803237at2"/>
<dbReference type="NCBIfam" id="NF004226">
    <property type="entry name" value="PRK05673.1"/>
    <property type="match status" value="1"/>
</dbReference>
<dbReference type="NCBIfam" id="TIGR00594">
    <property type="entry name" value="polc"/>
    <property type="match status" value="1"/>
</dbReference>
<dbReference type="InterPro" id="IPR004805">
    <property type="entry name" value="DnaE2/DnaE/PolC"/>
</dbReference>
<evidence type="ECO:0000256" key="2">
    <source>
        <dbReference type="ARBA" id="ARBA00012417"/>
    </source>
</evidence>
<dbReference type="Proteomes" id="UP000243451">
    <property type="component" value="Unassembled WGS sequence"/>
</dbReference>
<comment type="caution">
    <text evidence="11">The sequence shown here is derived from an EMBL/GenBank/DDBJ whole genome shotgun (WGS) entry which is preliminary data.</text>
</comment>
<dbReference type="GO" id="GO:0003887">
    <property type="term" value="F:DNA-directed DNA polymerase activity"/>
    <property type="evidence" value="ECO:0007669"/>
    <property type="project" value="UniProtKB-KW"/>
</dbReference>
<dbReference type="RefSeq" id="WP_104736978.1">
    <property type="nucleotide sequence ID" value="NZ_BMHR01000004.1"/>
</dbReference>
<dbReference type="Gene3D" id="1.10.10.1600">
    <property type="entry name" value="Bacterial DNA polymerase III alpha subunit, thumb domain"/>
    <property type="match status" value="1"/>
</dbReference>
<keyword evidence="4" id="KW-0963">Cytoplasm</keyword>
<dbReference type="FunFam" id="2.40.50.140:FF:000106">
    <property type="entry name" value="DNA polymerase III subunit alpha"/>
    <property type="match status" value="1"/>
</dbReference>
<dbReference type="Pfam" id="PF17657">
    <property type="entry name" value="DNA_pol3_finger"/>
    <property type="match status" value="1"/>
</dbReference>
<keyword evidence="6" id="KW-0548">Nucleotidyltransferase</keyword>
<evidence type="ECO:0000313" key="11">
    <source>
        <dbReference type="EMBL" id="POB05651.1"/>
    </source>
</evidence>